<gene>
    <name evidence="1" type="ORF">AB1Y20_009642</name>
</gene>
<evidence type="ECO:0000313" key="2">
    <source>
        <dbReference type="Proteomes" id="UP001515480"/>
    </source>
</evidence>
<dbReference type="PANTHER" id="PTHR37952">
    <property type="match status" value="1"/>
</dbReference>
<dbReference type="InterPro" id="IPR010292">
    <property type="entry name" value="Uncharacterised_CreA"/>
</dbReference>
<dbReference type="PANTHER" id="PTHR37952:SF2">
    <property type="entry name" value="PROTEIN CREA"/>
    <property type="match status" value="1"/>
</dbReference>
<sequence length="204" mass="22132">MSILLVVSLSHLRHQPPALRGRRAAVCQLAAASSLCFGLGTGSSSAAIETAEVESTAAAETLLQDKTIGEIPASGIIFKDIVKVDRVSDPKVKGVQLYVSDFQRPITERLQGDFFGDPAVAAVTCVRSGKVIVDPSVDESAEGEEIFSQARSLLFRSVKVRRLYDKEAQALVYVSYSTRLDKSDDLNKARFRTSLCVIKVDEDP</sequence>
<dbReference type="AlphaFoldDB" id="A0AB34K259"/>
<keyword evidence="2" id="KW-1185">Reference proteome</keyword>
<protein>
    <submittedName>
        <fullName evidence="1">Uncharacterized protein</fullName>
    </submittedName>
</protein>
<dbReference type="Pfam" id="PF05981">
    <property type="entry name" value="CreA"/>
    <property type="match status" value="1"/>
</dbReference>
<dbReference type="EMBL" id="JBGBPQ010000002">
    <property type="protein sequence ID" value="KAL1528285.1"/>
    <property type="molecule type" value="Genomic_DNA"/>
</dbReference>
<accession>A0AB34K259</accession>
<evidence type="ECO:0000313" key="1">
    <source>
        <dbReference type="EMBL" id="KAL1528285.1"/>
    </source>
</evidence>
<name>A0AB34K259_PRYPA</name>
<dbReference type="Proteomes" id="UP001515480">
    <property type="component" value="Unassembled WGS sequence"/>
</dbReference>
<reference evidence="1 2" key="1">
    <citation type="journal article" date="2024" name="Science">
        <title>Giant polyketide synthase enzymes in the biosynthesis of giant marine polyether toxins.</title>
        <authorList>
            <person name="Fallon T.R."/>
            <person name="Shende V.V."/>
            <person name="Wierzbicki I.H."/>
            <person name="Pendleton A.L."/>
            <person name="Watervoot N.F."/>
            <person name="Auber R.P."/>
            <person name="Gonzalez D.J."/>
            <person name="Wisecaver J.H."/>
            <person name="Moore B.S."/>
        </authorList>
    </citation>
    <scope>NUCLEOTIDE SEQUENCE [LARGE SCALE GENOMIC DNA]</scope>
    <source>
        <strain evidence="1 2">12B1</strain>
    </source>
</reference>
<organism evidence="1 2">
    <name type="scientific">Prymnesium parvum</name>
    <name type="common">Toxic golden alga</name>
    <dbReference type="NCBI Taxonomy" id="97485"/>
    <lineage>
        <taxon>Eukaryota</taxon>
        <taxon>Haptista</taxon>
        <taxon>Haptophyta</taxon>
        <taxon>Prymnesiophyceae</taxon>
        <taxon>Prymnesiales</taxon>
        <taxon>Prymnesiaceae</taxon>
        <taxon>Prymnesium</taxon>
    </lineage>
</organism>
<comment type="caution">
    <text evidence="1">The sequence shown here is derived from an EMBL/GenBank/DDBJ whole genome shotgun (WGS) entry which is preliminary data.</text>
</comment>
<proteinExistence type="predicted"/>